<evidence type="ECO:0000313" key="1">
    <source>
        <dbReference type="EMBL" id="PSR32584.1"/>
    </source>
</evidence>
<gene>
    <name evidence="1" type="ORF">C7B46_13770</name>
</gene>
<evidence type="ECO:0000313" key="2">
    <source>
        <dbReference type="Proteomes" id="UP000242972"/>
    </source>
</evidence>
<name>A0A2T2XDI5_9FIRM</name>
<comment type="caution">
    <text evidence="1">The sequence shown here is derived from an EMBL/GenBank/DDBJ whole genome shotgun (WGS) entry which is preliminary data.</text>
</comment>
<sequence length="107" mass="11501">MGLCDLLSESLPPRIHPALGMRPGQNTQAISMVMRVVQHGRQASHVLAGQKRCPPRGVWGVQRQATIWGSGSNGTKTAVGGSVLVAPMRPILRAKISQSLIKKNTLR</sequence>
<protein>
    <submittedName>
        <fullName evidence="1">Uncharacterized protein</fullName>
    </submittedName>
</protein>
<dbReference type="Proteomes" id="UP000242972">
    <property type="component" value="Unassembled WGS sequence"/>
</dbReference>
<reference evidence="1 2" key="1">
    <citation type="journal article" date="2014" name="BMC Genomics">
        <title>Comparison of environmental and isolate Sulfobacillus genomes reveals diverse carbon, sulfur, nitrogen, and hydrogen metabolisms.</title>
        <authorList>
            <person name="Justice N.B."/>
            <person name="Norman A."/>
            <person name="Brown C.T."/>
            <person name="Singh A."/>
            <person name="Thomas B.C."/>
            <person name="Banfield J.F."/>
        </authorList>
    </citation>
    <scope>NUCLEOTIDE SEQUENCE [LARGE SCALE GENOMIC DNA]</scope>
    <source>
        <strain evidence="1">AMDSBA4</strain>
    </source>
</reference>
<organism evidence="1 2">
    <name type="scientific">Sulfobacillus benefaciens</name>
    <dbReference type="NCBI Taxonomy" id="453960"/>
    <lineage>
        <taxon>Bacteria</taxon>
        <taxon>Bacillati</taxon>
        <taxon>Bacillota</taxon>
        <taxon>Clostridia</taxon>
        <taxon>Eubacteriales</taxon>
        <taxon>Clostridiales Family XVII. Incertae Sedis</taxon>
        <taxon>Sulfobacillus</taxon>
    </lineage>
</organism>
<proteinExistence type="predicted"/>
<dbReference type="AlphaFoldDB" id="A0A2T2XDI5"/>
<accession>A0A2T2XDI5</accession>
<dbReference type="EMBL" id="PXYW01000036">
    <property type="protein sequence ID" value="PSR32584.1"/>
    <property type="molecule type" value="Genomic_DNA"/>
</dbReference>